<evidence type="ECO:0000259" key="3">
    <source>
        <dbReference type="PROSITE" id="PS51462"/>
    </source>
</evidence>
<dbReference type="RefSeq" id="WP_317967461.1">
    <property type="nucleotide sequence ID" value="NZ_CP129118.1"/>
</dbReference>
<gene>
    <name evidence="4" type="ORF">QWT69_16300</name>
</gene>
<dbReference type="PROSITE" id="PS51462">
    <property type="entry name" value="NUDIX"/>
    <property type="match status" value="1"/>
</dbReference>
<evidence type="ECO:0000256" key="1">
    <source>
        <dbReference type="ARBA" id="ARBA00001946"/>
    </source>
</evidence>
<dbReference type="InterPro" id="IPR015797">
    <property type="entry name" value="NUDIX_hydrolase-like_dom_sf"/>
</dbReference>
<evidence type="ECO:0000313" key="4">
    <source>
        <dbReference type="EMBL" id="WOV87389.1"/>
    </source>
</evidence>
<dbReference type="CDD" id="cd02883">
    <property type="entry name" value="NUDIX_Hydrolase"/>
    <property type="match status" value="1"/>
</dbReference>
<evidence type="ECO:0000256" key="2">
    <source>
        <dbReference type="ARBA" id="ARBA00022801"/>
    </source>
</evidence>
<dbReference type="PANTHER" id="PTHR43046:SF14">
    <property type="entry name" value="MUTT_NUDIX FAMILY PROTEIN"/>
    <property type="match status" value="1"/>
</dbReference>
<dbReference type="Pfam" id="PF00293">
    <property type="entry name" value="NUDIX"/>
    <property type="match status" value="1"/>
</dbReference>
<name>A0ABZ0L5C8_9BACL</name>
<sequence length="147" mass="16445">MFIVNTEAALYKDGRYLLCKRSEKEEHAPGGIGLVGGKVELEGASPDILEHTIVREVAEEVGLVIEGRPRYVHSTSFVTDQGEPVVNVIFLCEEFSGEPYAVSADEVAAVFWMTSEEVYAHPEAAEYLKDYIRRAEDVRCFRATCRI</sequence>
<evidence type="ECO:0000313" key="5">
    <source>
        <dbReference type="Proteomes" id="UP001303902"/>
    </source>
</evidence>
<keyword evidence="5" id="KW-1185">Reference proteome</keyword>
<dbReference type="PANTHER" id="PTHR43046">
    <property type="entry name" value="GDP-MANNOSE MANNOSYL HYDROLASE"/>
    <property type="match status" value="1"/>
</dbReference>
<proteinExistence type="predicted"/>
<accession>A0ABZ0L5C8</accession>
<dbReference type="EMBL" id="CP129118">
    <property type="protein sequence ID" value="WOV87389.1"/>
    <property type="molecule type" value="Genomic_DNA"/>
</dbReference>
<dbReference type="InterPro" id="IPR000086">
    <property type="entry name" value="NUDIX_hydrolase_dom"/>
</dbReference>
<keyword evidence="2" id="KW-0378">Hydrolase</keyword>
<reference evidence="4 5" key="1">
    <citation type="submission" date="2023-06" db="EMBL/GenBank/DDBJ databases">
        <title>Sporosarcina sp. nov., isolated from Korean tranditional fermented seafood 'Jeotgal'.</title>
        <authorList>
            <person name="Yang A.I."/>
            <person name="Shin N.-R."/>
        </authorList>
    </citation>
    <scope>NUCLEOTIDE SEQUENCE [LARGE SCALE GENOMIC DNA]</scope>
    <source>
        <strain evidence="4 5">T2O-4</strain>
    </source>
</reference>
<dbReference type="Proteomes" id="UP001303902">
    <property type="component" value="Chromosome"/>
</dbReference>
<dbReference type="SUPFAM" id="SSF55811">
    <property type="entry name" value="Nudix"/>
    <property type="match status" value="1"/>
</dbReference>
<feature type="domain" description="Nudix hydrolase" evidence="3">
    <location>
        <begin position="1"/>
        <end position="136"/>
    </location>
</feature>
<organism evidence="4 5">
    <name type="scientific">Sporosarcina oncorhynchi</name>
    <dbReference type="NCBI Taxonomy" id="3056444"/>
    <lineage>
        <taxon>Bacteria</taxon>
        <taxon>Bacillati</taxon>
        <taxon>Bacillota</taxon>
        <taxon>Bacilli</taxon>
        <taxon>Bacillales</taxon>
        <taxon>Caryophanaceae</taxon>
        <taxon>Sporosarcina</taxon>
    </lineage>
</organism>
<protein>
    <submittedName>
        <fullName evidence="4">NUDIX domain-containing protein</fullName>
    </submittedName>
</protein>
<comment type="cofactor">
    <cofactor evidence="1">
        <name>Mg(2+)</name>
        <dbReference type="ChEBI" id="CHEBI:18420"/>
    </cofactor>
</comment>
<dbReference type="Gene3D" id="3.90.79.10">
    <property type="entry name" value="Nucleoside Triphosphate Pyrophosphohydrolase"/>
    <property type="match status" value="1"/>
</dbReference>